<proteinExistence type="predicted"/>
<reference evidence="1" key="1">
    <citation type="journal article" date="2019" name="bioRxiv">
        <title>The Genome of the Zebra Mussel, Dreissena polymorpha: A Resource for Invasive Species Research.</title>
        <authorList>
            <person name="McCartney M.A."/>
            <person name="Auch B."/>
            <person name="Kono T."/>
            <person name="Mallez S."/>
            <person name="Zhang Y."/>
            <person name="Obille A."/>
            <person name="Becker A."/>
            <person name="Abrahante J.E."/>
            <person name="Garbe J."/>
            <person name="Badalamenti J.P."/>
            <person name="Herman A."/>
            <person name="Mangelson H."/>
            <person name="Liachko I."/>
            <person name="Sullivan S."/>
            <person name="Sone E.D."/>
            <person name="Koren S."/>
            <person name="Silverstein K.A.T."/>
            <person name="Beckman K.B."/>
            <person name="Gohl D.M."/>
        </authorList>
    </citation>
    <scope>NUCLEOTIDE SEQUENCE</scope>
    <source>
        <strain evidence="1">Duluth1</strain>
        <tissue evidence="1">Whole animal</tissue>
    </source>
</reference>
<evidence type="ECO:0000313" key="1">
    <source>
        <dbReference type="EMBL" id="KAH3890040.1"/>
    </source>
</evidence>
<name>A0A9D4S494_DREPO</name>
<accession>A0A9D4S494</accession>
<protein>
    <submittedName>
        <fullName evidence="1">Uncharacterized protein</fullName>
    </submittedName>
</protein>
<dbReference type="AlphaFoldDB" id="A0A9D4S494"/>
<evidence type="ECO:0000313" key="2">
    <source>
        <dbReference type="Proteomes" id="UP000828390"/>
    </source>
</evidence>
<keyword evidence="2" id="KW-1185">Reference proteome</keyword>
<dbReference type="EMBL" id="JAIWYP010000001">
    <property type="protein sequence ID" value="KAH3890040.1"/>
    <property type="molecule type" value="Genomic_DNA"/>
</dbReference>
<organism evidence="1 2">
    <name type="scientific">Dreissena polymorpha</name>
    <name type="common">Zebra mussel</name>
    <name type="synonym">Mytilus polymorpha</name>
    <dbReference type="NCBI Taxonomy" id="45954"/>
    <lineage>
        <taxon>Eukaryota</taxon>
        <taxon>Metazoa</taxon>
        <taxon>Spiralia</taxon>
        <taxon>Lophotrochozoa</taxon>
        <taxon>Mollusca</taxon>
        <taxon>Bivalvia</taxon>
        <taxon>Autobranchia</taxon>
        <taxon>Heteroconchia</taxon>
        <taxon>Euheterodonta</taxon>
        <taxon>Imparidentia</taxon>
        <taxon>Neoheterodontei</taxon>
        <taxon>Myida</taxon>
        <taxon>Dreissenoidea</taxon>
        <taxon>Dreissenidae</taxon>
        <taxon>Dreissena</taxon>
    </lineage>
</organism>
<dbReference type="Proteomes" id="UP000828390">
    <property type="component" value="Unassembled WGS sequence"/>
</dbReference>
<reference evidence="1" key="2">
    <citation type="submission" date="2020-11" db="EMBL/GenBank/DDBJ databases">
        <authorList>
            <person name="McCartney M.A."/>
            <person name="Auch B."/>
            <person name="Kono T."/>
            <person name="Mallez S."/>
            <person name="Becker A."/>
            <person name="Gohl D.M."/>
            <person name="Silverstein K.A.T."/>
            <person name="Koren S."/>
            <person name="Bechman K.B."/>
            <person name="Herman A."/>
            <person name="Abrahante J.E."/>
            <person name="Garbe J."/>
        </authorList>
    </citation>
    <scope>NUCLEOTIDE SEQUENCE</scope>
    <source>
        <strain evidence="1">Duluth1</strain>
        <tissue evidence="1">Whole animal</tissue>
    </source>
</reference>
<comment type="caution">
    <text evidence="1">The sequence shown here is derived from an EMBL/GenBank/DDBJ whole genome shotgun (WGS) entry which is preliminary data.</text>
</comment>
<sequence length="63" mass="6846">MEATNIITCPQLETMGGNLHHNVSTVGDKERQLASCVNSCSAFSYSERSPVIVSDSVLLNDKF</sequence>
<gene>
    <name evidence="1" type="ORF">DPMN_014108</name>
</gene>